<dbReference type="GO" id="GO:0005829">
    <property type="term" value="C:cytosol"/>
    <property type="evidence" value="ECO:0007669"/>
    <property type="project" value="TreeGrafter"/>
</dbReference>
<feature type="domain" description="SANT" evidence="9">
    <location>
        <begin position="552"/>
        <end position="601"/>
    </location>
</feature>
<dbReference type="InterPro" id="IPR001623">
    <property type="entry name" value="DnaJ_domain"/>
</dbReference>
<dbReference type="InterPro" id="IPR001005">
    <property type="entry name" value="SANT/Myb"/>
</dbReference>
<dbReference type="PROSITE" id="PS50090">
    <property type="entry name" value="MYB_LIKE"/>
    <property type="match status" value="1"/>
</dbReference>
<dbReference type="GO" id="GO:0006450">
    <property type="term" value="P:regulation of translational fidelity"/>
    <property type="evidence" value="ECO:0007669"/>
    <property type="project" value="InterPro"/>
</dbReference>
<dbReference type="InterPro" id="IPR032003">
    <property type="entry name" value="RAC_head"/>
</dbReference>
<dbReference type="InterPro" id="IPR009057">
    <property type="entry name" value="Homeodomain-like_sf"/>
</dbReference>
<dbReference type="SUPFAM" id="SSF46689">
    <property type="entry name" value="Homeodomain-like"/>
    <property type="match status" value="2"/>
</dbReference>
<evidence type="ECO:0000256" key="6">
    <source>
        <dbReference type="SAM" id="MobiDB-lite"/>
    </source>
</evidence>
<dbReference type="InterPro" id="IPR017884">
    <property type="entry name" value="SANT_dom"/>
</dbReference>
<evidence type="ECO:0000259" key="9">
    <source>
        <dbReference type="PROSITE" id="PS51293"/>
    </source>
</evidence>
<dbReference type="Pfam" id="PF21884">
    <property type="entry name" value="ZUO1-like_ZHD"/>
    <property type="match status" value="1"/>
</dbReference>
<sequence length="618" mass="70519">MRPEDEASAMSEVFCHKTAPVVCCIEPVGRWFEALLRRRSHSTSSLVYEPESGSDSEDEAGDEVVQLEDFPLLKTLDPKDWKNQDHYAVLGLASIRHGATQRQIKAAHKAMVLRHHPDKRKAAGQPTGAGEDDYFSCITKAIEILGDPAKRRAFDSVDPMFDNSIPSKAEGREEFFNTFSECFDRNARWSLKQHVPGLGGASASFEEVDMFYSFWYKFESWREFSYLDEEEKEKAECRDERRWIEKQNRAARAQRKKEEMLRVRSLVDTAYACDPRIRRFKEEEKARKESEKQARLAAKRQKIEEEERRRQEQVEAERLARESAGAAAKEQNQAARREREQQRKALKKERQRLRTACKNWGYFCSDGAENVHMMEEVEKLCNHLHLASLQGLNEMLEQATEGEAKVEINRKLYEVNEVLDQEKAQAQLQGGRSTGVDGVAQPAGGATVTNAWWSEEDVQLLIKSVNLFPAGTAARWEVIANFMNSHSNSGVKRMAKDVIAKTKTLQKLDPVQKDELNRRAYELYHRDHISSKAANVAEPSQRLDGQEAAKGEAMAPWTAAEQKLLEQALKTFGAGTAERWDRIADAVPGRSKKECVRRYKVPSSFTRFSQIVVARDIS</sequence>
<name>A0A8C4QF94_EPTBU</name>
<evidence type="ECO:0000256" key="2">
    <source>
        <dbReference type="ARBA" id="ARBA00022490"/>
    </source>
</evidence>
<dbReference type="PANTHER" id="PTHR43999">
    <property type="entry name" value="DNAJ HOMOLOG SUBFAMILY C MEMBER 2"/>
    <property type="match status" value="1"/>
</dbReference>
<dbReference type="CDD" id="cd00167">
    <property type="entry name" value="SANT"/>
    <property type="match status" value="2"/>
</dbReference>
<dbReference type="SMART" id="SM00271">
    <property type="entry name" value="DnaJ"/>
    <property type="match status" value="1"/>
</dbReference>
<evidence type="ECO:0000256" key="5">
    <source>
        <dbReference type="ARBA" id="ARBA00023186"/>
    </source>
</evidence>
<evidence type="ECO:0000313" key="10">
    <source>
        <dbReference type="Ensembl" id="ENSEBUP00000014515.1"/>
    </source>
</evidence>
<keyword evidence="5" id="KW-0143">Chaperone</keyword>
<proteinExistence type="predicted"/>
<dbReference type="PANTHER" id="PTHR43999:SF1">
    <property type="entry name" value="DNAJ HOMOLOG SUBFAMILY C MEMBER 2"/>
    <property type="match status" value="1"/>
</dbReference>
<reference evidence="10" key="2">
    <citation type="submission" date="2025-09" db="UniProtKB">
        <authorList>
            <consortium name="Ensembl"/>
        </authorList>
    </citation>
    <scope>IDENTIFICATION</scope>
</reference>
<dbReference type="InterPro" id="IPR054076">
    <property type="entry name" value="ZUO1-like_ZHD"/>
</dbReference>
<dbReference type="InterPro" id="IPR042569">
    <property type="entry name" value="RAC_head_sf"/>
</dbReference>
<dbReference type="Gene3D" id="1.10.10.60">
    <property type="entry name" value="Homeodomain-like"/>
    <property type="match status" value="2"/>
</dbReference>
<organism evidence="10 11">
    <name type="scientific">Eptatretus burgeri</name>
    <name type="common">Inshore hagfish</name>
    <dbReference type="NCBI Taxonomy" id="7764"/>
    <lineage>
        <taxon>Eukaryota</taxon>
        <taxon>Metazoa</taxon>
        <taxon>Chordata</taxon>
        <taxon>Craniata</taxon>
        <taxon>Vertebrata</taxon>
        <taxon>Cyclostomata</taxon>
        <taxon>Myxini</taxon>
        <taxon>Myxiniformes</taxon>
        <taxon>Myxinidae</taxon>
        <taxon>Eptatretinae</taxon>
        <taxon>Eptatretus</taxon>
    </lineage>
</organism>
<dbReference type="SUPFAM" id="SSF46565">
    <property type="entry name" value="Chaperone J-domain"/>
    <property type="match status" value="1"/>
</dbReference>
<dbReference type="GO" id="GO:0043022">
    <property type="term" value="F:ribosome binding"/>
    <property type="evidence" value="ECO:0007669"/>
    <property type="project" value="InterPro"/>
</dbReference>
<dbReference type="InterPro" id="IPR044634">
    <property type="entry name" value="Zuotin/DnaJC2"/>
</dbReference>
<keyword evidence="2" id="KW-0963">Cytoplasm</keyword>
<dbReference type="PROSITE" id="PS51293">
    <property type="entry name" value="SANT"/>
    <property type="match status" value="1"/>
</dbReference>
<protein>
    <submittedName>
        <fullName evidence="10">DnaJ (Hsp40) homolog, subfamily C, member 2</fullName>
    </submittedName>
</protein>
<keyword evidence="3" id="KW-0677">Repeat</keyword>
<dbReference type="Gene3D" id="1.10.287.110">
    <property type="entry name" value="DnaJ domain"/>
    <property type="match status" value="1"/>
</dbReference>
<feature type="domain" description="J" evidence="7">
    <location>
        <begin position="85"/>
        <end position="158"/>
    </location>
</feature>
<keyword evidence="11" id="KW-1185">Reference proteome</keyword>
<dbReference type="OMA" id="SFWYDFD"/>
<comment type="subcellular location">
    <subcellularLocation>
        <location evidence="1">Cytoplasm</location>
    </subcellularLocation>
</comment>
<keyword evidence="4" id="KW-0010">Activator</keyword>
<dbReference type="GO" id="GO:0030544">
    <property type="term" value="F:Hsp70 protein binding"/>
    <property type="evidence" value="ECO:0007669"/>
    <property type="project" value="InterPro"/>
</dbReference>
<feature type="region of interest" description="Disordered" evidence="6">
    <location>
        <begin position="282"/>
        <end position="347"/>
    </location>
</feature>
<dbReference type="PROSITE" id="PS50076">
    <property type="entry name" value="DNAJ_2"/>
    <property type="match status" value="1"/>
</dbReference>
<dbReference type="Pfam" id="PF00226">
    <property type="entry name" value="DnaJ"/>
    <property type="match status" value="1"/>
</dbReference>
<feature type="compositionally biased region" description="Basic and acidic residues" evidence="6">
    <location>
        <begin position="282"/>
        <end position="294"/>
    </location>
</feature>
<evidence type="ECO:0000259" key="7">
    <source>
        <dbReference type="PROSITE" id="PS50076"/>
    </source>
</evidence>
<dbReference type="AlphaFoldDB" id="A0A8C4QF94"/>
<accession>A0A8C4QF94</accession>
<dbReference type="SMART" id="SM00717">
    <property type="entry name" value="SANT"/>
    <property type="match status" value="2"/>
</dbReference>
<evidence type="ECO:0000313" key="11">
    <source>
        <dbReference type="Proteomes" id="UP000694388"/>
    </source>
</evidence>
<dbReference type="Pfam" id="PF16717">
    <property type="entry name" value="RAC_head"/>
    <property type="match status" value="1"/>
</dbReference>
<dbReference type="InterPro" id="IPR036869">
    <property type="entry name" value="J_dom_sf"/>
</dbReference>
<evidence type="ECO:0000256" key="4">
    <source>
        <dbReference type="ARBA" id="ARBA00023159"/>
    </source>
</evidence>
<reference evidence="10" key="1">
    <citation type="submission" date="2025-08" db="UniProtKB">
        <authorList>
            <consortium name="Ensembl"/>
        </authorList>
    </citation>
    <scope>IDENTIFICATION</scope>
</reference>
<dbReference type="Ensembl" id="ENSEBUT00000015091.1">
    <property type="protein sequence ID" value="ENSEBUP00000014515.1"/>
    <property type="gene ID" value="ENSEBUG00000009150.1"/>
</dbReference>
<evidence type="ECO:0000256" key="3">
    <source>
        <dbReference type="ARBA" id="ARBA00022737"/>
    </source>
</evidence>
<dbReference type="Gene3D" id="1.10.8.840">
    <property type="entry name" value="Ribosome-associated complex head domain"/>
    <property type="match status" value="1"/>
</dbReference>
<evidence type="ECO:0000256" key="1">
    <source>
        <dbReference type="ARBA" id="ARBA00004496"/>
    </source>
</evidence>
<evidence type="ECO:0000259" key="8">
    <source>
        <dbReference type="PROSITE" id="PS50090"/>
    </source>
</evidence>
<dbReference type="Pfam" id="PF00249">
    <property type="entry name" value="Myb_DNA-binding"/>
    <property type="match status" value="1"/>
</dbReference>
<dbReference type="Proteomes" id="UP000694388">
    <property type="component" value="Unplaced"/>
</dbReference>
<dbReference type="CDD" id="cd06257">
    <property type="entry name" value="DnaJ"/>
    <property type="match status" value="1"/>
</dbReference>
<dbReference type="Pfam" id="PF23082">
    <property type="entry name" value="Myb_DNA-binding_2"/>
    <property type="match status" value="1"/>
</dbReference>
<dbReference type="GO" id="GO:0051083">
    <property type="term" value="P:'de novo' cotranslational protein folding"/>
    <property type="evidence" value="ECO:0007669"/>
    <property type="project" value="InterPro"/>
</dbReference>
<feature type="compositionally biased region" description="Basic and acidic residues" evidence="6">
    <location>
        <begin position="301"/>
        <end position="321"/>
    </location>
</feature>
<feature type="domain" description="Myb-like" evidence="8">
    <location>
        <begin position="556"/>
        <end position="600"/>
    </location>
</feature>
<dbReference type="GeneTree" id="ENSGT00940000155441"/>